<feature type="compositionally biased region" description="Basic residues" evidence="1">
    <location>
        <begin position="822"/>
        <end position="838"/>
    </location>
</feature>
<dbReference type="Proteomes" id="UP001470230">
    <property type="component" value="Unassembled WGS sequence"/>
</dbReference>
<feature type="chain" id="PRO_5047364214" description="Right handed beta helix domain-containing protein" evidence="3">
    <location>
        <begin position="20"/>
        <end position="838"/>
    </location>
</feature>
<feature type="compositionally biased region" description="Basic and acidic residues" evidence="1">
    <location>
        <begin position="654"/>
        <end position="675"/>
    </location>
</feature>
<feature type="compositionally biased region" description="Polar residues" evidence="1">
    <location>
        <begin position="509"/>
        <end position="523"/>
    </location>
</feature>
<organism evidence="4 5">
    <name type="scientific">Tritrichomonas musculus</name>
    <dbReference type="NCBI Taxonomy" id="1915356"/>
    <lineage>
        <taxon>Eukaryota</taxon>
        <taxon>Metamonada</taxon>
        <taxon>Parabasalia</taxon>
        <taxon>Tritrichomonadida</taxon>
        <taxon>Tritrichomonadidae</taxon>
        <taxon>Tritrichomonas</taxon>
    </lineage>
</organism>
<feature type="compositionally biased region" description="Basic and acidic residues" evidence="1">
    <location>
        <begin position="742"/>
        <end position="784"/>
    </location>
</feature>
<dbReference type="EMBL" id="JAPFFF010000015">
    <property type="protein sequence ID" value="KAK8866706.1"/>
    <property type="molecule type" value="Genomic_DNA"/>
</dbReference>
<feature type="transmembrane region" description="Helical" evidence="2">
    <location>
        <begin position="369"/>
        <end position="391"/>
    </location>
</feature>
<evidence type="ECO:0008006" key="6">
    <source>
        <dbReference type="Google" id="ProtNLM"/>
    </source>
</evidence>
<gene>
    <name evidence="4" type="ORF">M9Y10_009673</name>
</gene>
<keyword evidence="3" id="KW-0732">Signal</keyword>
<protein>
    <recommendedName>
        <fullName evidence="6">Right handed beta helix domain-containing protein</fullName>
    </recommendedName>
</protein>
<feature type="compositionally biased region" description="Basic and acidic residues" evidence="1">
    <location>
        <begin position="697"/>
        <end position="708"/>
    </location>
</feature>
<evidence type="ECO:0000313" key="4">
    <source>
        <dbReference type="EMBL" id="KAK8866706.1"/>
    </source>
</evidence>
<keyword evidence="2" id="KW-0472">Membrane</keyword>
<comment type="caution">
    <text evidence="4">The sequence shown here is derived from an EMBL/GenBank/DDBJ whole genome shotgun (WGS) entry which is preliminary data.</text>
</comment>
<feature type="compositionally biased region" description="Basic residues" evidence="1">
    <location>
        <begin position="481"/>
        <end position="498"/>
    </location>
</feature>
<proteinExistence type="predicted"/>
<keyword evidence="2" id="KW-1133">Transmembrane helix</keyword>
<evidence type="ECO:0000256" key="2">
    <source>
        <dbReference type="SAM" id="Phobius"/>
    </source>
</evidence>
<name>A0ABR2IP64_9EUKA</name>
<feature type="region of interest" description="Disordered" evidence="1">
    <location>
        <begin position="436"/>
        <end position="838"/>
    </location>
</feature>
<keyword evidence="5" id="KW-1185">Reference proteome</keyword>
<feature type="compositionally biased region" description="Basic and acidic residues" evidence="1">
    <location>
        <begin position="611"/>
        <end position="638"/>
    </location>
</feature>
<feature type="transmembrane region" description="Helical" evidence="2">
    <location>
        <begin position="227"/>
        <end position="249"/>
    </location>
</feature>
<evidence type="ECO:0000313" key="5">
    <source>
        <dbReference type="Proteomes" id="UP001470230"/>
    </source>
</evidence>
<keyword evidence="2" id="KW-0812">Transmembrane</keyword>
<accession>A0ABR2IP64</accession>
<sequence length="838" mass="93919">MNLFLFSFLIFLIFSFIQSRPVYRSGILNAIGYQEKQKLTIKRNILFYNTLDISVTGTHSESMVLPLHGKEVRVYNSFFLNCINYDSNGGAISCREIQSSIRPLFFVESSTFYECHTFQHNGKGGALFIEGYTFLSNNNCFSSCTSSSGVFGYFQIRENFECYLNQSIFHTNAKPRIGEGSIIVSSDYLSLIDNNFTNICIGSDGSGIIANTRYEFRISRNIFKDSIGQSIIFIVTIPSFYLFQLLNFIGNIENGNGIISIPSNYMISKCYFYNNSKILINSLKGSILLYQCIFDSSQQSYDSIFKGSIQNKDASWIKGDNNIKFGINQYLGQPDNDYCQGHHNGNIESMFTPTRTPYFYKFSPNPADIVILVCIGLVVIFIIFTVTYILWYCICSKPNLRSSIKYLKAKDADKYVELLSSISDYDDSSLVMLKEKRNKKKKKDDESSDEESKTKLKNKQVSINTLSDSIASNSDNNVSTKNKKSKKNTKVKGKTKKRSVSDDEDNGKILSNSNGNESLNQISDKGIDSDPKSKLKAKRKFGIFSKSKSKSKPNSKSKSKQKAKDNGDLENDLNPDSVSQSIPEIKQDSGSQSMPGTKPDSESLNLSENKFNSDLHPGFEAKPDSESLPIPDDHHDSGLDADISVHDSLAFLDSEPKEVENDTLPKEVDGGIEPKHKSKDSKGHKRKDHSKSKKSKSKSEAKSDKAEELGEVMLDDDDKPDEMKLDDGDDVLSGANGNLFEVKNDDDLNDEKFDDILGEAKSDVGDEGDETNHNDELNETKTDADGPDNLIIKDLKNDEEEEVINDSLIGLDAEDTTPKPTEKKKKGSHHHRHHHHKS</sequence>
<feature type="compositionally biased region" description="Polar residues" evidence="1">
    <location>
        <begin position="459"/>
        <end position="471"/>
    </location>
</feature>
<feature type="compositionally biased region" description="Polar residues" evidence="1">
    <location>
        <begin position="574"/>
        <end position="595"/>
    </location>
</feature>
<evidence type="ECO:0000256" key="3">
    <source>
        <dbReference type="SAM" id="SignalP"/>
    </source>
</evidence>
<feature type="compositionally biased region" description="Acidic residues" evidence="1">
    <location>
        <begin position="709"/>
        <end position="720"/>
    </location>
</feature>
<evidence type="ECO:0000256" key="1">
    <source>
        <dbReference type="SAM" id="MobiDB-lite"/>
    </source>
</evidence>
<reference evidence="4 5" key="1">
    <citation type="submission" date="2024-04" db="EMBL/GenBank/DDBJ databases">
        <title>Tritrichomonas musculus Genome.</title>
        <authorList>
            <person name="Alves-Ferreira E."/>
            <person name="Grigg M."/>
            <person name="Lorenzi H."/>
            <person name="Galac M."/>
        </authorList>
    </citation>
    <scope>NUCLEOTIDE SEQUENCE [LARGE SCALE GENOMIC DNA]</scope>
    <source>
        <strain evidence="4 5">EAF2021</strain>
    </source>
</reference>
<feature type="compositionally biased region" description="Basic residues" evidence="1">
    <location>
        <begin position="534"/>
        <end position="561"/>
    </location>
</feature>
<feature type="signal peptide" evidence="3">
    <location>
        <begin position="1"/>
        <end position="19"/>
    </location>
</feature>
<feature type="compositionally biased region" description="Basic residues" evidence="1">
    <location>
        <begin position="676"/>
        <end position="696"/>
    </location>
</feature>